<reference evidence="2 3" key="1">
    <citation type="submission" date="2019-07" db="EMBL/GenBank/DDBJ databases">
        <title>Genomic Encyclopedia of Archaeal and Bacterial Type Strains, Phase II (KMG-II): from individual species to whole genera.</title>
        <authorList>
            <person name="Goeker M."/>
        </authorList>
    </citation>
    <scope>NUCLEOTIDE SEQUENCE [LARGE SCALE GENOMIC DNA]</scope>
    <source>
        <strain evidence="2 3">DSM 17527</strain>
    </source>
</reference>
<protein>
    <submittedName>
        <fullName evidence="2">Outer membrane putative beta-barrel porin/alpha-amylase</fullName>
    </submittedName>
</protein>
<evidence type="ECO:0000313" key="2">
    <source>
        <dbReference type="EMBL" id="TYP74940.1"/>
    </source>
</evidence>
<accession>A0A5S5C9C8</accession>
<dbReference type="InterPro" id="IPR025737">
    <property type="entry name" value="FApF"/>
</dbReference>
<proteinExistence type="predicted"/>
<dbReference type="AlphaFoldDB" id="A0A5S5C9C8"/>
<organism evidence="2 3">
    <name type="scientific">Aquimarina intermedia</name>
    <dbReference type="NCBI Taxonomy" id="350814"/>
    <lineage>
        <taxon>Bacteria</taxon>
        <taxon>Pseudomonadati</taxon>
        <taxon>Bacteroidota</taxon>
        <taxon>Flavobacteriia</taxon>
        <taxon>Flavobacteriales</taxon>
        <taxon>Flavobacteriaceae</taxon>
        <taxon>Aquimarina</taxon>
    </lineage>
</organism>
<dbReference type="Pfam" id="PF13557">
    <property type="entry name" value="Phenol_MetA_deg"/>
    <property type="match status" value="1"/>
</dbReference>
<evidence type="ECO:0000313" key="3">
    <source>
        <dbReference type="Proteomes" id="UP000324376"/>
    </source>
</evidence>
<feature type="region of interest" description="Disordered" evidence="1">
    <location>
        <begin position="376"/>
        <end position="553"/>
    </location>
</feature>
<feature type="region of interest" description="Disordered" evidence="1">
    <location>
        <begin position="315"/>
        <end position="350"/>
    </location>
</feature>
<dbReference type="Proteomes" id="UP000324376">
    <property type="component" value="Unassembled WGS sequence"/>
</dbReference>
<comment type="caution">
    <text evidence="2">The sequence shown here is derived from an EMBL/GenBank/DDBJ whole genome shotgun (WGS) entry which is preliminary data.</text>
</comment>
<feature type="compositionally biased region" description="Basic and acidic residues" evidence="1">
    <location>
        <begin position="376"/>
        <end position="442"/>
    </location>
</feature>
<feature type="compositionally biased region" description="Basic and acidic residues" evidence="1">
    <location>
        <begin position="466"/>
        <end position="553"/>
    </location>
</feature>
<name>A0A5S5C9C8_9FLAO</name>
<evidence type="ECO:0000256" key="1">
    <source>
        <dbReference type="SAM" id="MobiDB-lite"/>
    </source>
</evidence>
<keyword evidence="3" id="KW-1185">Reference proteome</keyword>
<dbReference type="EMBL" id="VNHU01000003">
    <property type="protein sequence ID" value="TYP74940.1"/>
    <property type="molecule type" value="Genomic_DNA"/>
</dbReference>
<gene>
    <name evidence="2" type="ORF">BD809_1032</name>
</gene>
<sequence>MIKSTIFEPNQLNMSPKSILPFFVLILSAFVSQAQYTEKINSNRPGTSQGAFSVGTNVLQAEGGFGFGKEKHNLLNTKTNFFNFDYSARYGLLIEQLEIRLDGRLRSDGVRQTIGSSEEKTTRTNFEYNTLGAKYLIFDPYKNPKKDSVNLNSWKAQHRFKWKTLIPAVSAYIGVNYVTKDNPFTFPEDEAISPKVVIMTQNNWTTSRIGNWVLVTNFIIDKVTTEMPLYGWIITSTHTINDKWAVFGEYQGQKSDFYSDDILRVGGAYLWDKNLQLDAHIATNFKDTPSIFNFSFGGSYRFDWHTKDEIIEQPGLEGGVKEKEEEEILDEEKKDIDSYEYEEDETDSLKQGKIPMINDFEDEDFRQALEQDLDERRTAERLERERIESEKQAKKDEKKSRKEERKRAKREAKEAKEAEKALIKAEKERQKMIEDIDSELNKMEAPQDVDQELEQIEKELEDLEKELESERPSKPIETEAKPIPEEDIDIDKAYEEMKKQEEKRRKKEEKARKEEEKRREKEEKMRLKEEQKKQKEKEKEEKKKDQKKDDNGN</sequence>
<feature type="compositionally biased region" description="Acidic residues" evidence="1">
    <location>
        <begin position="447"/>
        <end position="465"/>
    </location>
</feature>